<sequence length="241" mass="26989">MYKMKPLKGETLVSLLISLGLSALLLLLVAQFYAQTQQQNQRLMLQLKLQAELQRTIQLIGKDLRRVGFRGANQKLIEDNLALFELDEKGTAITIAQADNTPSNSCVLFFYDLNSNGCIGEKYTKNTCVNGVKNVAKNIEKELFGYKLNGKMIETKQTYKNAVNADCRSAECQRALAQSTCNAGGGWTDLLDEKEFEISQLRFDWLKAGKGIEIKLAGHLAAHKHIQYETSLVVLLLNQEE</sequence>
<dbReference type="InterPro" id="IPR016419">
    <property type="entry name" value="Prepilin_Pept-dep_B_prd"/>
</dbReference>
<evidence type="ECO:0000313" key="2">
    <source>
        <dbReference type="Proteomes" id="UP000092740"/>
    </source>
</evidence>
<proteinExistence type="predicted"/>
<dbReference type="PIRSF" id="PIRSF004525">
    <property type="entry name" value="Pilin_peptidase-dep_B_prd"/>
    <property type="match status" value="1"/>
</dbReference>
<name>A0AB36EBA5_HAEPA</name>
<reference evidence="1 2" key="1">
    <citation type="submission" date="2016-06" db="EMBL/GenBank/DDBJ databases">
        <title>Simultaneous identification of Haemophilus influenzae and Haemophilus haemolyticus using TaqMan real-time PCR.</title>
        <authorList>
            <person name="Price E.P."/>
            <person name="Sarovich D.S."/>
            <person name="Harris T."/>
            <person name="Spargo J.C."/>
            <person name="Nosworthy E."/>
            <person name="Beissbarth J."/>
            <person name="Smith-Vaughan H.C."/>
        </authorList>
    </citation>
    <scope>NUCLEOTIDE SEQUENCE [LARGE SCALE GENOMIC DNA]</scope>
    <source>
        <strain evidence="1 2">ATCC 9796</strain>
    </source>
</reference>
<dbReference type="AlphaFoldDB" id="A0AB36EBA5"/>
<protein>
    <recommendedName>
        <fullName evidence="3">Type II secretory pathway component PulJ</fullName>
    </recommendedName>
</protein>
<dbReference type="Proteomes" id="UP000092740">
    <property type="component" value="Unassembled WGS sequence"/>
</dbReference>
<gene>
    <name evidence="1" type="ORF">BBB48_02225</name>
</gene>
<evidence type="ECO:0000313" key="1">
    <source>
        <dbReference type="EMBL" id="OBY53578.1"/>
    </source>
</evidence>
<dbReference type="EMBL" id="MAQD01000001">
    <property type="protein sequence ID" value="OBY53578.1"/>
    <property type="molecule type" value="Genomic_DNA"/>
</dbReference>
<comment type="caution">
    <text evidence="1">The sequence shown here is derived from an EMBL/GenBank/DDBJ whole genome shotgun (WGS) entry which is preliminary data.</text>
</comment>
<organism evidence="1 2">
    <name type="scientific">Haemophilus parainfluenzae</name>
    <dbReference type="NCBI Taxonomy" id="729"/>
    <lineage>
        <taxon>Bacteria</taxon>
        <taxon>Pseudomonadati</taxon>
        <taxon>Pseudomonadota</taxon>
        <taxon>Gammaproteobacteria</taxon>
        <taxon>Pasteurellales</taxon>
        <taxon>Pasteurellaceae</taxon>
        <taxon>Haemophilus</taxon>
    </lineage>
</organism>
<accession>A0AB36EBA5</accession>
<evidence type="ECO:0008006" key="3">
    <source>
        <dbReference type="Google" id="ProtNLM"/>
    </source>
</evidence>